<evidence type="ECO:0008006" key="3">
    <source>
        <dbReference type="Google" id="ProtNLM"/>
    </source>
</evidence>
<dbReference type="EMBL" id="AUVB01000001">
    <property type="protein sequence ID" value="KGE05321.1"/>
    <property type="molecule type" value="Genomic_DNA"/>
</dbReference>
<dbReference type="STRING" id="1265313.HRUBRA_00001"/>
<keyword evidence="2" id="KW-1185">Reference proteome</keyword>
<accession>A0A095XZV9</accession>
<dbReference type="Gene3D" id="3.30.1150.10">
    <property type="match status" value="1"/>
</dbReference>
<sequence>MFTGDPQLDRLQTLRRTAQGDGSRLLEELAASAPAPEARAEVLVALGDWQQWHGREGPARAAWQQAVAALEAAGAPERIAAFFGEPRELPDNGVFWQPPDADLQAPRPLVTARFEVNARGQARQVDAQTASGRESAYIGVARALRRLRFRPRFTGGEPVATPGVERRYEVYD</sequence>
<gene>
    <name evidence="1" type="ORF">HRUBRA_00001</name>
</gene>
<evidence type="ECO:0000313" key="1">
    <source>
        <dbReference type="EMBL" id="KGE05321.1"/>
    </source>
</evidence>
<dbReference type="AlphaFoldDB" id="A0A095XZV9"/>
<proteinExistence type="predicted"/>
<dbReference type="HOGENOM" id="CLU_1553150_0_0_6"/>
<dbReference type="SUPFAM" id="SSF74653">
    <property type="entry name" value="TolA/TonB C-terminal domain"/>
    <property type="match status" value="1"/>
</dbReference>
<evidence type="ECO:0000313" key="2">
    <source>
        <dbReference type="Proteomes" id="UP000029640"/>
    </source>
</evidence>
<organism evidence="1 2">
    <name type="scientific">Pseudohaliea rubra DSM 19751</name>
    <dbReference type="NCBI Taxonomy" id="1265313"/>
    <lineage>
        <taxon>Bacteria</taxon>
        <taxon>Pseudomonadati</taxon>
        <taxon>Pseudomonadota</taxon>
        <taxon>Gammaproteobacteria</taxon>
        <taxon>Cellvibrionales</taxon>
        <taxon>Halieaceae</taxon>
        <taxon>Pseudohaliea</taxon>
    </lineage>
</organism>
<reference evidence="1 2" key="1">
    <citation type="journal article" date="2014" name="Genome Announc.">
        <title>Genome Sequence of Gammaproteobacterial Pseudohaliea rubra Type Strain DSM 19751, Isolated from Coastal Seawater of the Mediterranean Sea.</title>
        <authorList>
            <person name="Spring S."/>
            <person name="Fiebig A."/>
            <person name="Riedel T."/>
            <person name="Goker M."/>
            <person name="Klenk H.P."/>
        </authorList>
    </citation>
    <scope>NUCLEOTIDE SEQUENCE [LARGE SCALE GENOMIC DNA]</scope>
    <source>
        <strain evidence="1 2">DSM 19751</strain>
    </source>
</reference>
<name>A0A095XZV9_9GAMM</name>
<comment type="caution">
    <text evidence="1">The sequence shown here is derived from an EMBL/GenBank/DDBJ whole genome shotgun (WGS) entry which is preliminary data.</text>
</comment>
<protein>
    <recommendedName>
        <fullName evidence="3">TonB C-terminal domain-containing protein</fullName>
    </recommendedName>
</protein>
<dbReference type="Proteomes" id="UP000029640">
    <property type="component" value="Unassembled WGS sequence"/>
</dbReference>